<evidence type="ECO:0000256" key="2">
    <source>
        <dbReference type="SAM" id="SignalP"/>
    </source>
</evidence>
<dbReference type="AlphaFoldDB" id="X5DHM4"/>
<evidence type="ECO:0000256" key="1">
    <source>
        <dbReference type="SAM" id="MobiDB-lite"/>
    </source>
</evidence>
<evidence type="ECO:0000313" key="4">
    <source>
        <dbReference type="Proteomes" id="UP000023703"/>
    </source>
</evidence>
<keyword evidence="2" id="KW-0732">Signal</keyword>
<feature type="compositionally biased region" description="Low complexity" evidence="1">
    <location>
        <begin position="242"/>
        <end position="255"/>
    </location>
</feature>
<proteinExistence type="predicted"/>
<evidence type="ECO:0000313" key="3">
    <source>
        <dbReference type="EMBL" id="AHW62543.1"/>
    </source>
</evidence>
<accession>X5DHM4</accession>
<dbReference type="RefSeq" id="WP_144313607.1">
    <property type="nucleotide sequence ID" value="NZ_CP006842.1"/>
</dbReference>
<feature type="compositionally biased region" description="Basic and acidic residues" evidence="1">
    <location>
        <begin position="174"/>
        <end position="183"/>
    </location>
</feature>
<organism evidence="3 4">
    <name type="scientific">Corynebacterium glyciniphilum AJ 3170</name>
    <dbReference type="NCBI Taxonomy" id="1404245"/>
    <lineage>
        <taxon>Bacteria</taxon>
        <taxon>Bacillati</taxon>
        <taxon>Actinomycetota</taxon>
        <taxon>Actinomycetes</taxon>
        <taxon>Mycobacteriales</taxon>
        <taxon>Corynebacteriaceae</taxon>
        <taxon>Corynebacterium</taxon>
    </lineage>
</organism>
<dbReference type="Proteomes" id="UP000023703">
    <property type="component" value="Chromosome"/>
</dbReference>
<gene>
    <name evidence="3" type="ORF">CGLY_00475</name>
</gene>
<dbReference type="HOGENOM" id="CLU_351510_0_0_11"/>
<keyword evidence="4" id="KW-1185">Reference proteome</keyword>
<reference evidence="3 4" key="1">
    <citation type="journal article" date="2015" name="Int. J. Syst. Evol. Microbiol.">
        <title>Revisiting Corynebacterium glyciniphilum (ex Kubota et al., 1972) sp. nov., nom. rev., isolated from putrefied banana.</title>
        <authorList>
            <person name="Al-Dilaimi A."/>
            <person name="Bednarz H."/>
            <person name="Lomker A."/>
            <person name="Niehaus K."/>
            <person name="Kalinowski J."/>
            <person name="Ruckert C."/>
        </authorList>
    </citation>
    <scope>NUCLEOTIDE SEQUENCE [LARGE SCALE GENOMIC DNA]</scope>
    <source>
        <strain evidence="3">AJ 3170</strain>
    </source>
</reference>
<feature type="region of interest" description="Disordered" evidence="1">
    <location>
        <begin position="412"/>
        <end position="618"/>
    </location>
</feature>
<feature type="region of interest" description="Disordered" evidence="1">
    <location>
        <begin position="139"/>
        <end position="279"/>
    </location>
</feature>
<feature type="chain" id="PRO_5004955582" evidence="2">
    <location>
        <begin position="38"/>
        <end position="800"/>
    </location>
</feature>
<sequence length="800" mass="83587">MKKTHLPRRVYRYAASLATAGLITAPLVLASTGSALADQETPAERCQRQTAEYNAAMETAWRAAHPGKEPTGNEWPPYICRDIPTPTLPPGPPPGGGNGGSQPAPERTHQYEGFDRPDSEYQQDMALGAPRTGLAERMGTAEPTDTTGASAGNTARSNVRDVVPWDTTVTDDNGNPRDVRVVDTPDGPAVITDNGTATGEILTTDTDSGVTSVTRQDGLEGRQLTDRNSSNDRGDRDDTDDTSSAAPTSAAPAPGVDDTADEAVAGDGDNETGGLPVGPLGAGGALAGAAGAILADRRRRDGAHRGDINWGNGREQSLILLEGVYSPREHRFDMDVPEGGQMVKNPDGSVDVLDADGNVVEHVKAPWAYDASGRPVETYYEVDNETGELVQIVDPDRTTLLPILADPDKEKKDGVGIVDTTGRSDGDTWTEDLGNGETATHTIPEGTGGQTVDTRIEREDGTFTDTRSVQNDVGGWDAWSNNDDGTSAYAQSNQDDGTHYSEHYDTAPTPQAAVQPDVTSQGNADNSQGTVLADNPDGTQSYGDYQRTGDNQYEMQVDNPNGTTSDIQSTQRDDAGVSTQVDDPDGSRVSTDGETVVPLDDSGNDVTGNQEPDPNTGRFYDPDTGEWINGAVIGGVPVYRGDDGKLTDTEGNEVSVERNEYGQFEASDAAAAAYDVGTDLPIDGRIAEIEADRDAGRIRPDDADAQIRALKGAGRALGAAGTGLGIAADIQDGESPAKATTTNILGGLGGAAAVTGTGLLLASAGVTAPVWVTAAAGVTATAAATYAATEATKWVWDRIF</sequence>
<feature type="compositionally biased region" description="Polar residues" evidence="1">
    <location>
        <begin position="479"/>
        <end position="495"/>
    </location>
</feature>
<feature type="compositionally biased region" description="Basic and acidic residues" evidence="1">
    <location>
        <begin position="496"/>
        <end position="505"/>
    </location>
</feature>
<feature type="compositionally biased region" description="Basic and acidic residues" evidence="1">
    <location>
        <begin position="217"/>
        <end position="236"/>
    </location>
</feature>
<feature type="signal peptide" evidence="2">
    <location>
        <begin position="1"/>
        <end position="37"/>
    </location>
</feature>
<dbReference type="OrthoDB" id="4412570at2"/>
<feature type="compositionally biased region" description="Basic and acidic residues" evidence="1">
    <location>
        <begin position="106"/>
        <end position="116"/>
    </location>
</feature>
<dbReference type="EMBL" id="CP006842">
    <property type="protein sequence ID" value="AHW62543.1"/>
    <property type="molecule type" value="Genomic_DNA"/>
</dbReference>
<dbReference type="eggNOG" id="COG1403">
    <property type="taxonomic scope" value="Bacteria"/>
</dbReference>
<dbReference type="STRING" id="1404245.CGLY_00475"/>
<feature type="compositionally biased region" description="Pro residues" evidence="1">
    <location>
        <begin position="86"/>
        <end position="95"/>
    </location>
</feature>
<feature type="compositionally biased region" description="Low complexity" evidence="1">
    <location>
        <begin position="160"/>
        <end position="172"/>
    </location>
</feature>
<feature type="compositionally biased region" description="Low complexity" evidence="1">
    <location>
        <begin position="203"/>
        <end position="214"/>
    </location>
</feature>
<name>X5DHM4_9CORY</name>
<feature type="region of interest" description="Disordered" evidence="1">
    <location>
        <begin position="78"/>
        <end position="116"/>
    </location>
</feature>
<feature type="compositionally biased region" description="Polar residues" evidence="1">
    <location>
        <begin position="517"/>
        <end position="530"/>
    </location>
</feature>
<feature type="compositionally biased region" description="Polar residues" evidence="1">
    <location>
        <begin position="143"/>
        <end position="157"/>
    </location>
</feature>
<feature type="compositionally biased region" description="Polar residues" evidence="1">
    <location>
        <begin position="537"/>
        <end position="570"/>
    </location>
</feature>
<feature type="compositionally biased region" description="Polar residues" evidence="1">
    <location>
        <begin position="604"/>
        <end position="613"/>
    </location>
</feature>
<protein>
    <submittedName>
        <fullName evidence="3">Putative secreted protein</fullName>
    </submittedName>
</protein>
<dbReference type="KEGG" id="cgy:CGLY_00475"/>